<dbReference type="Proteomes" id="UP000005408">
    <property type="component" value="Unassembled WGS sequence"/>
</dbReference>
<dbReference type="PANTHER" id="PTHR33395">
    <property type="entry name" value="TRANSCRIPTASE, PUTATIVE-RELATED-RELATED"/>
    <property type="match status" value="1"/>
</dbReference>
<evidence type="ECO:0000313" key="9">
    <source>
        <dbReference type="Proteomes" id="UP000005408"/>
    </source>
</evidence>
<dbReference type="GO" id="GO:0061343">
    <property type="term" value="P:cell adhesion involved in heart morphogenesis"/>
    <property type="evidence" value="ECO:0007669"/>
    <property type="project" value="TreeGrafter"/>
</dbReference>
<dbReference type="GO" id="GO:0008270">
    <property type="term" value="F:zinc ion binding"/>
    <property type="evidence" value="ECO:0007669"/>
    <property type="project" value="UniProtKB-KW"/>
</dbReference>
<dbReference type="InterPro" id="IPR036691">
    <property type="entry name" value="Endo/exonu/phosph_ase_sf"/>
</dbReference>
<feature type="compositionally biased region" description="Low complexity" evidence="5">
    <location>
        <begin position="182"/>
        <end position="195"/>
    </location>
</feature>
<evidence type="ECO:0000256" key="3">
    <source>
        <dbReference type="ARBA" id="ARBA00022833"/>
    </source>
</evidence>
<evidence type="ECO:0000256" key="5">
    <source>
        <dbReference type="SAM" id="MobiDB-lite"/>
    </source>
</evidence>
<dbReference type="Gene3D" id="3.60.10.10">
    <property type="entry name" value="Endonuclease/exonuclease/phosphatase"/>
    <property type="match status" value="1"/>
</dbReference>
<sequence>MEIIRMKSLFFLGLLTCILWNRSINHETSSVNESKSFDPLELSIKLMIRHRNLNCIQFVKDRTQHTLIYLALLMLTISSDIESNPGPRTPKYPCQVCTRAVTWKDRGVACDDCSKWYHVECLHMSTYMYNALASSSISWQCTACGMPNFSTSLFDSFVINSSSNIFEHLSDSNISLSPGPPAAASSPLKQNNKEPPLNKKLKPKNTKILIINFQSVKNKKAEIGNLIDSSNPNIIIGTETWLRKDICSSEIFPDGFNVYRKDRRDGYGGVLVAVRSDYISEEVNPDNENDTESIFVKISLHHNKSLIVGSMYRPPSSDLAYMEDLKQQVDKLKKKYKGAVFWIGGDINLPDIQWTTQTVDNHHYPTSVNMKFLDLIHDNHLEQIVSFPTRKDRVLDLFLTNRPSLVNRCEPLPGISDHDIVYIDTDITAKINKPTQRKIYLWKKADNTKLEELTRSMNTNFHSIFHPMSPIQEIIRIWNNLPQRAVDSTSLDEFRQEVLACSLR</sequence>
<accession>A0A8W8NSS7</accession>
<dbReference type="Gene3D" id="3.30.40.10">
    <property type="entry name" value="Zinc/RING finger domain, C3HC4 (zinc finger)"/>
    <property type="match status" value="1"/>
</dbReference>
<dbReference type="Pfam" id="PF14529">
    <property type="entry name" value="Exo_endo_phos_2"/>
    <property type="match status" value="1"/>
</dbReference>
<protein>
    <recommendedName>
        <fullName evidence="7">PHD-type domain-containing protein</fullName>
    </recommendedName>
</protein>
<dbReference type="InterPro" id="IPR001965">
    <property type="entry name" value="Znf_PHD"/>
</dbReference>
<dbReference type="InterPro" id="IPR011011">
    <property type="entry name" value="Znf_FYVE_PHD"/>
</dbReference>
<reference evidence="8" key="1">
    <citation type="submission" date="2022-08" db="UniProtKB">
        <authorList>
            <consortium name="EnsemblMetazoa"/>
        </authorList>
    </citation>
    <scope>IDENTIFICATION</scope>
    <source>
        <strain evidence="8">05x7-T-G4-1.051#20</strain>
    </source>
</reference>
<dbReference type="AlphaFoldDB" id="A0A8W8NSS7"/>
<evidence type="ECO:0000313" key="8">
    <source>
        <dbReference type="EnsemblMetazoa" id="G7224.1:cds"/>
    </source>
</evidence>
<evidence type="ECO:0000256" key="4">
    <source>
        <dbReference type="PROSITE-ProRule" id="PRU00146"/>
    </source>
</evidence>
<feature type="domain" description="PHD-type" evidence="7">
    <location>
        <begin position="91"/>
        <end position="147"/>
    </location>
</feature>
<dbReference type="EnsemblMetazoa" id="G7224.1">
    <property type="protein sequence ID" value="G7224.1:cds"/>
    <property type="gene ID" value="G7224"/>
</dbReference>
<feature type="chain" id="PRO_5036482502" description="PHD-type domain-containing protein" evidence="6">
    <location>
        <begin position="26"/>
        <end position="504"/>
    </location>
</feature>
<keyword evidence="6" id="KW-0732">Signal</keyword>
<evidence type="ECO:0000256" key="1">
    <source>
        <dbReference type="ARBA" id="ARBA00022723"/>
    </source>
</evidence>
<dbReference type="SMART" id="SM00249">
    <property type="entry name" value="PHD"/>
    <property type="match status" value="1"/>
</dbReference>
<dbReference type="PROSITE" id="PS01359">
    <property type="entry name" value="ZF_PHD_1"/>
    <property type="match status" value="1"/>
</dbReference>
<dbReference type="InterPro" id="IPR019786">
    <property type="entry name" value="Zinc_finger_PHD-type_CS"/>
</dbReference>
<dbReference type="SUPFAM" id="SSF57903">
    <property type="entry name" value="FYVE/PHD zinc finger"/>
    <property type="match status" value="1"/>
</dbReference>
<evidence type="ECO:0000256" key="6">
    <source>
        <dbReference type="SAM" id="SignalP"/>
    </source>
</evidence>
<feature type="signal peptide" evidence="6">
    <location>
        <begin position="1"/>
        <end position="25"/>
    </location>
</feature>
<evidence type="ECO:0000259" key="7">
    <source>
        <dbReference type="PROSITE" id="PS50016"/>
    </source>
</evidence>
<keyword evidence="9" id="KW-1185">Reference proteome</keyword>
<name>A0A8W8NSS7_MAGGI</name>
<evidence type="ECO:0000256" key="2">
    <source>
        <dbReference type="ARBA" id="ARBA00022771"/>
    </source>
</evidence>
<dbReference type="InterPro" id="IPR013083">
    <property type="entry name" value="Znf_RING/FYVE/PHD"/>
</dbReference>
<dbReference type="PANTHER" id="PTHR33395:SF22">
    <property type="entry name" value="REVERSE TRANSCRIPTASE DOMAIN-CONTAINING PROTEIN"/>
    <property type="match status" value="1"/>
</dbReference>
<dbReference type="InterPro" id="IPR019787">
    <property type="entry name" value="Znf_PHD-finger"/>
</dbReference>
<dbReference type="GO" id="GO:0003824">
    <property type="term" value="F:catalytic activity"/>
    <property type="evidence" value="ECO:0007669"/>
    <property type="project" value="InterPro"/>
</dbReference>
<proteinExistence type="predicted"/>
<dbReference type="Pfam" id="PF00628">
    <property type="entry name" value="PHD"/>
    <property type="match status" value="1"/>
</dbReference>
<dbReference type="SUPFAM" id="SSF56219">
    <property type="entry name" value="DNase I-like"/>
    <property type="match status" value="1"/>
</dbReference>
<dbReference type="PROSITE" id="PS50016">
    <property type="entry name" value="ZF_PHD_2"/>
    <property type="match status" value="1"/>
</dbReference>
<dbReference type="GO" id="GO:0031012">
    <property type="term" value="C:extracellular matrix"/>
    <property type="evidence" value="ECO:0007669"/>
    <property type="project" value="TreeGrafter"/>
</dbReference>
<keyword evidence="2 4" id="KW-0863">Zinc-finger</keyword>
<dbReference type="InterPro" id="IPR005135">
    <property type="entry name" value="Endo/exonuclease/phosphatase"/>
</dbReference>
<keyword evidence="3" id="KW-0862">Zinc</keyword>
<organism evidence="8 9">
    <name type="scientific">Magallana gigas</name>
    <name type="common">Pacific oyster</name>
    <name type="synonym">Crassostrea gigas</name>
    <dbReference type="NCBI Taxonomy" id="29159"/>
    <lineage>
        <taxon>Eukaryota</taxon>
        <taxon>Metazoa</taxon>
        <taxon>Spiralia</taxon>
        <taxon>Lophotrochozoa</taxon>
        <taxon>Mollusca</taxon>
        <taxon>Bivalvia</taxon>
        <taxon>Autobranchia</taxon>
        <taxon>Pteriomorphia</taxon>
        <taxon>Ostreida</taxon>
        <taxon>Ostreoidea</taxon>
        <taxon>Ostreidae</taxon>
        <taxon>Magallana</taxon>
    </lineage>
</organism>
<feature type="region of interest" description="Disordered" evidence="5">
    <location>
        <begin position="178"/>
        <end position="198"/>
    </location>
</feature>
<keyword evidence="1" id="KW-0479">Metal-binding</keyword>
<dbReference type="GO" id="GO:0007508">
    <property type="term" value="P:larval heart development"/>
    <property type="evidence" value="ECO:0007669"/>
    <property type="project" value="TreeGrafter"/>
</dbReference>